<dbReference type="Gene3D" id="3.40.50.1820">
    <property type="entry name" value="alpha/beta hydrolase"/>
    <property type="match status" value="1"/>
</dbReference>
<organism evidence="1 2">
    <name type="scientific">Neisseria subflava</name>
    <dbReference type="NCBI Taxonomy" id="28449"/>
    <lineage>
        <taxon>Bacteria</taxon>
        <taxon>Pseudomonadati</taxon>
        <taxon>Pseudomonadota</taxon>
        <taxon>Betaproteobacteria</taxon>
        <taxon>Neisseriales</taxon>
        <taxon>Neisseriaceae</taxon>
        <taxon>Neisseria</taxon>
    </lineage>
</organism>
<sequence length="439" mass="51194">MKKEIFIKKKWSLYIDGWFHHSLIEFLPNGKINNNGTEGFYRWKINNSILELYDERNKLCYSLKYIKSANLLINTAEHRIKNNNIFLAPEYTEEELEQFFQNDNFSKLIANKSALYKSSTGEIWGQGIFFGINGEIYNYHNPNEKYWKVEDGCLKIYNENQELILEQETVSYTNTHQKSIKQISLNFLFGKDKHYLDFLRIKDTSRTVKPLNFLNIDACFSNRSDTLLVIFNSAGGEYNGQTVFHEFYHTPYQFAVDYIRISQSKPTRVYLDSYQKIEALVNINNYKKIVFLGMSIGGYAALWFAETIARKNPLTDYCSIAIQPLTSLKQDFADQMRMRFSDGDRAKTLTNEIINEYIAQGLELDLSEYLKEHINNVCHYVVYDALNEAEAISSMKIISNRTTLTGFDYGLNHSEGCIRIYDSGFLEMLLKKVLITSYQ</sequence>
<evidence type="ECO:0000313" key="1">
    <source>
        <dbReference type="EMBL" id="UTG69875.1"/>
    </source>
</evidence>
<protein>
    <recommendedName>
        <fullName evidence="3">Accessory Sec system protein Asp2</fullName>
    </recommendedName>
</protein>
<name>A0A9X9N1I6_NEISU</name>
<dbReference type="SUPFAM" id="SSF53474">
    <property type="entry name" value="alpha/beta-Hydrolases"/>
    <property type="match status" value="1"/>
</dbReference>
<evidence type="ECO:0000313" key="2">
    <source>
        <dbReference type="Proteomes" id="UP001057296"/>
    </source>
</evidence>
<dbReference type="InterPro" id="IPR029058">
    <property type="entry name" value="AB_hydrolase_fold"/>
</dbReference>
<evidence type="ECO:0008006" key="3">
    <source>
        <dbReference type="Google" id="ProtNLM"/>
    </source>
</evidence>
<proteinExistence type="predicted"/>
<dbReference type="EMBL" id="CP073115">
    <property type="protein sequence ID" value="UTG69875.1"/>
    <property type="molecule type" value="Genomic_DNA"/>
</dbReference>
<dbReference type="RefSeq" id="WP_254324318.1">
    <property type="nucleotide sequence ID" value="NZ_CP073115.1"/>
</dbReference>
<accession>A0A9X9N1I6</accession>
<dbReference type="AlphaFoldDB" id="A0A9X9N1I6"/>
<dbReference type="Proteomes" id="UP001057296">
    <property type="component" value="Chromosome"/>
</dbReference>
<gene>
    <name evidence="1" type="ORF">KCG54_00385</name>
</gene>
<reference evidence="1" key="1">
    <citation type="submission" date="2021-04" db="EMBL/GenBank/DDBJ databases">
        <title>Characterizing Neisseria spp. as novel respiratory pathobionts in bronchiectasis.</title>
        <authorList>
            <person name="Li L."/>
            <person name="Mac Aogain M."/>
            <person name="Xu T."/>
            <person name="Jaggi T.K."/>
            <person name="Chan L.Y."/>
            <person name="Keir H.R."/>
            <person name="Dicker A.J."/>
            <person name="Qu J."/>
            <person name="Liu Y."/>
            <person name="Chen H.S."/>
            <person name="Koh M.S."/>
            <person name="Ong T.H."/>
            <person name="Lim A.Y.H."/>
            <person name="Abisheganaden J."/>
            <person name="Low T.B."/>
            <person name="Oliver B.G."/>
            <person name="Tan N.S."/>
            <person name="Fang M."/>
            <person name="Chalmers J.D."/>
            <person name="Chotirmall S.H."/>
        </authorList>
    </citation>
    <scope>NUCLEOTIDE SEQUENCE</scope>
    <source>
        <strain evidence="1">TT0077</strain>
    </source>
</reference>